<reference evidence="9 10" key="1">
    <citation type="submission" date="2015-07" db="EMBL/GenBank/DDBJ databases">
        <authorList>
            <person name="Noorani M."/>
        </authorList>
    </citation>
    <scope>NUCLEOTIDE SEQUENCE [LARGE SCALE GENOMIC DNA]</scope>
    <source>
        <strain evidence="9 10">CECT 5088</strain>
    </source>
</reference>
<proteinExistence type="predicted"/>
<evidence type="ECO:0000313" key="9">
    <source>
        <dbReference type="EMBL" id="CTQ32794.1"/>
    </source>
</evidence>
<dbReference type="InterPro" id="IPR009056">
    <property type="entry name" value="Cyt_c-like_dom"/>
</dbReference>
<dbReference type="AlphaFoldDB" id="A0A0M6XRY3"/>
<dbReference type="PANTHER" id="PTHR11961">
    <property type="entry name" value="CYTOCHROME C"/>
    <property type="match status" value="1"/>
</dbReference>
<accession>A0A0M6XRY3</accession>
<keyword evidence="2 6" id="KW-0349">Heme</keyword>
<evidence type="ECO:0000256" key="6">
    <source>
        <dbReference type="PROSITE-ProRule" id="PRU00433"/>
    </source>
</evidence>
<evidence type="ECO:0000256" key="3">
    <source>
        <dbReference type="ARBA" id="ARBA00022723"/>
    </source>
</evidence>
<dbReference type="GO" id="GO:0009055">
    <property type="term" value="F:electron transfer activity"/>
    <property type="evidence" value="ECO:0007669"/>
    <property type="project" value="InterPro"/>
</dbReference>
<sequence length="145" mass="15245">MFRSLLTAAALLAAGAAYAQDDAAPTGDAAAGEKAFRQCQSCHVVQDADGEVLAGRASKTGPNLFGVVGRTAGTVEDFNYSDLMVEAGEAGMAYDEATFVAYSLDPTGHLREVTGDSSGRGKMTYKVRKEEDAVDLYAFLAQFSE</sequence>
<dbReference type="InterPro" id="IPR036909">
    <property type="entry name" value="Cyt_c-like_dom_sf"/>
</dbReference>
<keyword evidence="3 6" id="KW-0479">Metal-binding</keyword>
<feature type="chain" id="PRO_5005807135" evidence="7">
    <location>
        <begin position="20"/>
        <end position="145"/>
    </location>
</feature>
<feature type="signal peptide" evidence="7">
    <location>
        <begin position="1"/>
        <end position="19"/>
    </location>
</feature>
<dbReference type="OrthoDB" id="9805828at2"/>
<evidence type="ECO:0000256" key="2">
    <source>
        <dbReference type="ARBA" id="ARBA00022617"/>
    </source>
</evidence>
<evidence type="ECO:0000256" key="1">
    <source>
        <dbReference type="ARBA" id="ARBA00022448"/>
    </source>
</evidence>
<dbReference type="Gene3D" id="1.10.760.10">
    <property type="entry name" value="Cytochrome c-like domain"/>
    <property type="match status" value="1"/>
</dbReference>
<dbReference type="GO" id="GO:0046872">
    <property type="term" value="F:metal ion binding"/>
    <property type="evidence" value="ECO:0007669"/>
    <property type="project" value="UniProtKB-KW"/>
</dbReference>
<dbReference type="PROSITE" id="PS51007">
    <property type="entry name" value="CYTC"/>
    <property type="match status" value="1"/>
</dbReference>
<keyword evidence="7" id="KW-0732">Signal</keyword>
<organism evidence="9 10">
    <name type="scientific">Jannaschia rubra</name>
    <dbReference type="NCBI Taxonomy" id="282197"/>
    <lineage>
        <taxon>Bacteria</taxon>
        <taxon>Pseudomonadati</taxon>
        <taxon>Pseudomonadota</taxon>
        <taxon>Alphaproteobacteria</taxon>
        <taxon>Rhodobacterales</taxon>
        <taxon>Roseobacteraceae</taxon>
        <taxon>Jannaschia</taxon>
    </lineage>
</organism>
<evidence type="ECO:0000259" key="8">
    <source>
        <dbReference type="PROSITE" id="PS51007"/>
    </source>
</evidence>
<dbReference type="RefSeq" id="WP_055682224.1">
    <property type="nucleotide sequence ID" value="NZ_CANMUL010000004.1"/>
</dbReference>
<dbReference type="EMBL" id="CXPG01000014">
    <property type="protein sequence ID" value="CTQ32794.1"/>
    <property type="molecule type" value="Genomic_DNA"/>
</dbReference>
<keyword evidence="10" id="KW-1185">Reference proteome</keyword>
<name>A0A0M6XRY3_9RHOB</name>
<dbReference type="SUPFAM" id="SSF46626">
    <property type="entry name" value="Cytochrome c"/>
    <property type="match status" value="1"/>
</dbReference>
<evidence type="ECO:0000256" key="5">
    <source>
        <dbReference type="ARBA" id="ARBA00023004"/>
    </source>
</evidence>
<evidence type="ECO:0000313" key="10">
    <source>
        <dbReference type="Proteomes" id="UP000048908"/>
    </source>
</evidence>
<evidence type="ECO:0000256" key="7">
    <source>
        <dbReference type="SAM" id="SignalP"/>
    </source>
</evidence>
<feature type="domain" description="Cytochrome c" evidence="8">
    <location>
        <begin position="27"/>
        <end position="144"/>
    </location>
</feature>
<protein>
    <submittedName>
        <fullName evidence="9">Cytochrome c2</fullName>
    </submittedName>
</protein>
<evidence type="ECO:0000256" key="4">
    <source>
        <dbReference type="ARBA" id="ARBA00022982"/>
    </source>
</evidence>
<keyword evidence="1" id="KW-0813">Transport</keyword>
<keyword evidence="5 6" id="KW-0408">Iron</keyword>
<gene>
    <name evidence="9" type="ORF">JAN5088_01566</name>
</gene>
<dbReference type="GO" id="GO:0020037">
    <property type="term" value="F:heme binding"/>
    <property type="evidence" value="ECO:0007669"/>
    <property type="project" value="InterPro"/>
</dbReference>
<keyword evidence="4" id="KW-0249">Electron transport</keyword>
<dbReference type="Proteomes" id="UP000048908">
    <property type="component" value="Unassembled WGS sequence"/>
</dbReference>
<dbReference type="STRING" id="282197.SAMN04488517_101729"/>
<dbReference type="InterPro" id="IPR002327">
    <property type="entry name" value="Cyt_c_1A/1B"/>
</dbReference>